<reference evidence="2" key="4">
    <citation type="submission" date="2021-05" db="UniProtKB">
        <authorList>
            <consortium name="EnsemblPlants"/>
        </authorList>
    </citation>
    <scope>IDENTIFICATION</scope>
    <source>
        <strain evidence="2">cv. B73</strain>
    </source>
</reference>
<evidence type="ECO:0000313" key="3">
    <source>
        <dbReference type="Proteomes" id="UP000007305"/>
    </source>
</evidence>
<gene>
    <name evidence="1" type="ORF">ZEAMMB73_Zm00001d010989</name>
</gene>
<dbReference type="AlphaFoldDB" id="A0A1D6FVF2"/>
<dbReference type="Proteomes" id="UP000007305">
    <property type="component" value="Chromosome 8"/>
</dbReference>
<name>A0A1D6FVF2_MAIZE</name>
<dbReference type="EMBL" id="CM000784">
    <property type="protein sequence ID" value="AQK95421.1"/>
    <property type="molecule type" value="Genomic_DNA"/>
</dbReference>
<protein>
    <submittedName>
        <fullName evidence="1 2">Uncharacterized protein</fullName>
    </submittedName>
</protein>
<reference evidence="1" key="2">
    <citation type="submission" date="2015-12" db="EMBL/GenBank/DDBJ databases">
        <title>Update maize B73 reference genome by single molecule sequencing technologies.</title>
        <authorList>
            <consortium name="Maize Genome Sequencing Project"/>
            <person name="Ware D."/>
        </authorList>
    </citation>
    <scope>NUCLEOTIDE SEQUENCE</scope>
    <source>
        <tissue evidence="1">Seedling</tissue>
    </source>
</reference>
<evidence type="ECO:0000313" key="1">
    <source>
        <dbReference type="EMBL" id="AQK95421.1"/>
    </source>
</evidence>
<proteinExistence type="predicted"/>
<dbReference type="EnsemblPlants" id="Zm00001eb355250_T001">
    <property type="protein sequence ID" value="Zm00001eb355250_P001"/>
    <property type="gene ID" value="Zm00001eb355250"/>
</dbReference>
<dbReference type="Gramene" id="Zm00001eb355250_T001">
    <property type="protein sequence ID" value="Zm00001eb355250_P001"/>
    <property type="gene ID" value="Zm00001eb355250"/>
</dbReference>
<keyword evidence="3" id="KW-1185">Reference proteome</keyword>
<organism evidence="1">
    <name type="scientific">Zea mays</name>
    <name type="common">Maize</name>
    <dbReference type="NCBI Taxonomy" id="4577"/>
    <lineage>
        <taxon>Eukaryota</taxon>
        <taxon>Viridiplantae</taxon>
        <taxon>Streptophyta</taxon>
        <taxon>Embryophyta</taxon>
        <taxon>Tracheophyta</taxon>
        <taxon>Spermatophyta</taxon>
        <taxon>Magnoliopsida</taxon>
        <taxon>Liliopsida</taxon>
        <taxon>Poales</taxon>
        <taxon>Poaceae</taxon>
        <taxon>PACMAD clade</taxon>
        <taxon>Panicoideae</taxon>
        <taxon>Andropogonodae</taxon>
        <taxon>Andropogoneae</taxon>
        <taxon>Tripsacinae</taxon>
        <taxon>Zea</taxon>
    </lineage>
</organism>
<accession>A0A1D6FVF2</accession>
<evidence type="ECO:0000313" key="2">
    <source>
        <dbReference type="EnsemblPlants" id="Zm00001eb355250_P001"/>
    </source>
</evidence>
<reference evidence="3" key="1">
    <citation type="journal article" date="2009" name="Science">
        <title>The B73 maize genome: complexity, diversity, and dynamics.</title>
        <authorList>
            <person name="Schnable P.S."/>
            <person name="Ware D."/>
            <person name="Fulton R.S."/>
            <person name="Stein J.C."/>
            <person name="Wei F."/>
            <person name="Pasternak S."/>
            <person name="Liang C."/>
            <person name="Zhang J."/>
            <person name="Fulton L."/>
            <person name="Graves T.A."/>
            <person name="Minx P."/>
            <person name="Reily A.D."/>
            <person name="Courtney L."/>
            <person name="Kruchowski S.S."/>
            <person name="Tomlinson C."/>
            <person name="Strong C."/>
            <person name="Delehaunty K."/>
            <person name="Fronick C."/>
            <person name="Courtney B."/>
            <person name="Rock S.M."/>
            <person name="Belter E."/>
            <person name="Du F."/>
            <person name="Kim K."/>
            <person name="Abbott R.M."/>
            <person name="Cotton M."/>
            <person name="Levy A."/>
            <person name="Marchetto P."/>
            <person name="Ochoa K."/>
            <person name="Jackson S.M."/>
            <person name="Gillam B."/>
            <person name="Chen W."/>
            <person name="Yan L."/>
            <person name="Higginbotham J."/>
            <person name="Cardenas M."/>
            <person name="Waligorski J."/>
            <person name="Applebaum E."/>
            <person name="Phelps L."/>
            <person name="Falcone J."/>
            <person name="Kanchi K."/>
            <person name="Thane T."/>
            <person name="Scimone A."/>
            <person name="Thane N."/>
            <person name="Henke J."/>
            <person name="Wang T."/>
            <person name="Ruppert J."/>
            <person name="Shah N."/>
            <person name="Rotter K."/>
            <person name="Hodges J."/>
            <person name="Ingenthron E."/>
            <person name="Cordes M."/>
            <person name="Kohlberg S."/>
            <person name="Sgro J."/>
            <person name="Delgado B."/>
            <person name="Mead K."/>
            <person name="Chinwalla A."/>
            <person name="Leonard S."/>
            <person name="Crouse K."/>
            <person name="Collura K."/>
            <person name="Kudrna D."/>
            <person name="Currie J."/>
            <person name="He R."/>
            <person name="Angelova A."/>
            <person name="Rajasekar S."/>
            <person name="Mueller T."/>
            <person name="Lomeli R."/>
            <person name="Scara G."/>
            <person name="Ko A."/>
            <person name="Delaney K."/>
            <person name="Wissotski M."/>
            <person name="Lopez G."/>
            <person name="Campos D."/>
            <person name="Braidotti M."/>
            <person name="Ashley E."/>
            <person name="Golser W."/>
            <person name="Kim H."/>
            <person name="Lee S."/>
            <person name="Lin J."/>
            <person name="Dujmic Z."/>
            <person name="Kim W."/>
            <person name="Talag J."/>
            <person name="Zuccolo A."/>
            <person name="Fan C."/>
            <person name="Sebastian A."/>
            <person name="Kramer M."/>
            <person name="Spiegel L."/>
            <person name="Nascimento L."/>
            <person name="Zutavern T."/>
            <person name="Miller B."/>
            <person name="Ambroise C."/>
            <person name="Muller S."/>
            <person name="Spooner W."/>
            <person name="Narechania A."/>
            <person name="Ren L."/>
            <person name="Wei S."/>
            <person name="Kumari S."/>
            <person name="Faga B."/>
            <person name="Levy M.J."/>
            <person name="McMahan L."/>
            <person name="Van Buren P."/>
            <person name="Vaughn M.W."/>
            <person name="Ying K."/>
            <person name="Yeh C.-T."/>
            <person name="Emrich S.J."/>
            <person name="Jia Y."/>
            <person name="Kalyanaraman A."/>
            <person name="Hsia A.-P."/>
            <person name="Barbazuk W.B."/>
            <person name="Baucom R.S."/>
            <person name="Brutnell T.P."/>
            <person name="Carpita N.C."/>
            <person name="Chaparro C."/>
            <person name="Chia J.-M."/>
            <person name="Deragon J.-M."/>
            <person name="Estill J.C."/>
            <person name="Fu Y."/>
            <person name="Jeddeloh J.A."/>
            <person name="Han Y."/>
            <person name="Lee H."/>
            <person name="Li P."/>
            <person name="Lisch D.R."/>
            <person name="Liu S."/>
            <person name="Liu Z."/>
            <person name="Nagel D.H."/>
            <person name="McCann M.C."/>
            <person name="SanMiguel P."/>
            <person name="Myers A.M."/>
            <person name="Nettleton D."/>
            <person name="Nguyen J."/>
            <person name="Penning B.W."/>
            <person name="Ponnala L."/>
            <person name="Schneider K.L."/>
            <person name="Schwartz D.C."/>
            <person name="Sharma A."/>
            <person name="Soderlund C."/>
            <person name="Springer N.M."/>
            <person name="Sun Q."/>
            <person name="Wang H."/>
            <person name="Waterman M."/>
            <person name="Westerman R."/>
            <person name="Wolfgruber T.K."/>
            <person name="Yang L."/>
            <person name="Yu Y."/>
            <person name="Zhang L."/>
            <person name="Zhou S."/>
            <person name="Zhu Q."/>
            <person name="Bennetzen J.L."/>
            <person name="Dawe R.K."/>
            <person name="Jiang J."/>
            <person name="Jiang N."/>
            <person name="Presting G.G."/>
            <person name="Wessler S.R."/>
            <person name="Aluru S."/>
            <person name="Martienssen R.A."/>
            <person name="Clifton S.W."/>
            <person name="McCombie W.R."/>
            <person name="Wing R.A."/>
            <person name="Wilson R.K."/>
        </authorList>
    </citation>
    <scope>NUCLEOTIDE SEQUENCE [LARGE SCALE GENOMIC DNA]</scope>
    <source>
        <strain evidence="3">cv. B73</strain>
    </source>
</reference>
<sequence>MGRIYASTATLATMVEADEVDVVIDPKDIDLKITISVEKGIFGIYEDVEKLLQALSKEEEVVPGHLLRQRPYQLLREARSSSHHV</sequence>
<reference evidence="2" key="3">
    <citation type="submission" date="2019-07" db="EMBL/GenBank/DDBJ databases">
        <authorList>
            <person name="Seetharam A."/>
            <person name="Woodhouse M."/>
            <person name="Cannon E."/>
        </authorList>
    </citation>
    <scope>NUCLEOTIDE SEQUENCE [LARGE SCALE GENOMIC DNA]</scope>
    <source>
        <strain evidence="2">cv. B73</strain>
    </source>
</reference>